<keyword evidence="1" id="KW-0472">Membrane</keyword>
<evidence type="ECO:0000313" key="3">
    <source>
        <dbReference type="EMBL" id="MCY1714184.1"/>
    </source>
</evidence>
<evidence type="ECO:0000313" key="4">
    <source>
        <dbReference type="Proteomes" id="UP001082703"/>
    </source>
</evidence>
<dbReference type="InterPro" id="IPR008258">
    <property type="entry name" value="Transglycosylase_SLT_dom_1"/>
</dbReference>
<dbReference type="Pfam" id="PF01464">
    <property type="entry name" value="SLT"/>
    <property type="match status" value="1"/>
</dbReference>
<sequence length="212" mass="24307">MKKYKKVLLVCAIAAVLLLLGWYFLNREYKYFMRSAYPLKYTDIVAKEATANHLDPAMVYSVMKAESNFNPDAKSRAGAIGLMQLTPDTFDWVQTKLKSSEKYTEEDLYTPEINIRYGCKLLSILFDKYSKQATALSAYNAGIGTVNSWLKNPDISKDGVVLDNIPFEETRSYVDVVLKNYENYKKTYQFNSKGENMNDDETWQGRSQKNVG</sequence>
<comment type="caution">
    <text evidence="3">The sequence shown here is derived from an EMBL/GenBank/DDBJ whole genome shotgun (WGS) entry which is preliminary data.</text>
</comment>
<feature type="domain" description="Transglycosylase SLT" evidence="2">
    <location>
        <begin position="45"/>
        <end position="154"/>
    </location>
</feature>
<keyword evidence="1" id="KW-0812">Transmembrane</keyword>
<dbReference type="RefSeq" id="WP_268058235.1">
    <property type="nucleotide sequence ID" value="NZ_JAPOHA010000007.1"/>
</dbReference>
<proteinExistence type="predicted"/>
<name>A0ABT4BTF4_9FIRM</name>
<dbReference type="PANTHER" id="PTHR37423">
    <property type="entry name" value="SOLUBLE LYTIC MUREIN TRANSGLYCOSYLASE-RELATED"/>
    <property type="match status" value="1"/>
</dbReference>
<organism evidence="3 4">
    <name type="scientific">Caproiciproducens galactitolivorans</name>
    <dbReference type="NCBI Taxonomy" id="642589"/>
    <lineage>
        <taxon>Bacteria</taxon>
        <taxon>Bacillati</taxon>
        <taxon>Bacillota</taxon>
        <taxon>Clostridia</taxon>
        <taxon>Eubacteriales</taxon>
        <taxon>Acutalibacteraceae</taxon>
        <taxon>Caproiciproducens</taxon>
    </lineage>
</organism>
<dbReference type="CDD" id="cd16896">
    <property type="entry name" value="LT_Slt70-like"/>
    <property type="match status" value="1"/>
</dbReference>
<protein>
    <submittedName>
        <fullName evidence="3">Lytic transglycosylase domain-containing protein</fullName>
    </submittedName>
</protein>
<dbReference type="InterPro" id="IPR023346">
    <property type="entry name" value="Lysozyme-like_dom_sf"/>
</dbReference>
<evidence type="ECO:0000259" key="2">
    <source>
        <dbReference type="Pfam" id="PF01464"/>
    </source>
</evidence>
<dbReference type="Proteomes" id="UP001082703">
    <property type="component" value="Unassembled WGS sequence"/>
</dbReference>
<keyword evidence="1" id="KW-1133">Transmembrane helix</keyword>
<evidence type="ECO:0000256" key="1">
    <source>
        <dbReference type="SAM" id="Phobius"/>
    </source>
</evidence>
<dbReference type="PANTHER" id="PTHR37423:SF2">
    <property type="entry name" value="MEMBRANE-BOUND LYTIC MUREIN TRANSGLYCOSYLASE C"/>
    <property type="match status" value="1"/>
</dbReference>
<dbReference type="SUPFAM" id="SSF53955">
    <property type="entry name" value="Lysozyme-like"/>
    <property type="match status" value="1"/>
</dbReference>
<keyword evidence="4" id="KW-1185">Reference proteome</keyword>
<dbReference type="Gene3D" id="1.10.530.10">
    <property type="match status" value="1"/>
</dbReference>
<gene>
    <name evidence="3" type="ORF">OUY18_07955</name>
</gene>
<reference evidence="3 4" key="1">
    <citation type="submission" date="2022-11" db="EMBL/GenBank/DDBJ databases">
        <authorList>
            <person name="Caiyu Z."/>
        </authorList>
    </citation>
    <scope>NUCLEOTIDE SEQUENCE [LARGE SCALE GENOMIC DNA]</scope>
    <source>
        <strain evidence="3 4">YR-4</strain>
    </source>
</reference>
<dbReference type="EMBL" id="JAPOHA010000007">
    <property type="protein sequence ID" value="MCY1714184.1"/>
    <property type="molecule type" value="Genomic_DNA"/>
</dbReference>
<accession>A0ABT4BTF4</accession>
<feature type="transmembrane region" description="Helical" evidence="1">
    <location>
        <begin position="7"/>
        <end position="25"/>
    </location>
</feature>